<feature type="transmembrane region" description="Helical" evidence="8">
    <location>
        <begin position="175"/>
        <end position="196"/>
    </location>
</feature>
<dbReference type="CDD" id="cd01098">
    <property type="entry name" value="PAN_AP_plant"/>
    <property type="match status" value="1"/>
</dbReference>
<dbReference type="EMBL" id="EQ974111">
    <property type="protein sequence ID" value="EEF33508.1"/>
    <property type="molecule type" value="Genomic_DNA"/>
</dbReference>
<dbReference type="InterPro" id="IPR000858">
    <property type="entry name" value="S_locus_glycoprot_dom"/>
</dbReference>
<feature type="domain" description="Protein kinase" evidence="9">
    <location>
        <begin position="227"/>
        <end position="467"/>
    </location>
</feature>
<dbReference type="Pfam" id="PF08276">
    <property type="entry name" value="PAN_2"/>
    <property type="match status" value="1"/>
</dbReference>
<dbReference type="PROSITE" id="PS50011">
    <property type="entry name" value="PROTEIN_KINASE_DOM"/>
    <property type="match status" value="1"/>
</dbReference>
<sequence length="514" mass="58208">MERYAWIDRIRDWGLYSSAAADNCDTYALCGAQGSCDIDNSPVCSCLNKFVPRHENDWNKADWSGGCVRRTPLDCEGDGFIRYPNVKLPDMMNISINASMTLEECKKMCSENCSCMAYANSDIRGSGSGCFLWFGNLIDIKQDKKDGQDLYIKMASSELVVENHVSSNRKKQLEVIASSVSLIGLLFLVLGLVLFIRTKKQHKQGKQENLELPHFDFNIIANATNNFSFNNMLGEGGFGPVYNGLLRGQEVAVKRLSKDSRQGLDEFKNEVKYIAKLQHRNLIILTDEIRSKQLDWTDSRLRNIHRDIKLSNISLDNEMNPKISDFGLARSFGGNETEANTKRFTISCNGYMSPEYAIDGVFSVKSDVISSGVLVLEIISGRRNRGFKHPYYHLNLPGHGGFGLVFKGILKDGQELAVKRLSKNSNQRVDDFMNEVVHIAKHQDRNVVKLLGCCIKTEEKMLIYEFMPNKSLDFFIFDQTRSSMLDWPKAVPHNQWDCTWTSLSSPRFKAKNSS</sequence>
<accession>B9SSB5</accession>
<proteinExistence type="predicted"/>
<dbReference type="Proteomes" id="UP000008311">
    <property type="component" value="Unassembled WGS sequence"/>
</dbReference>
<protein>
    <submittedName>
        <fullName evidence="11">Uncharacterized protein</fullName>
    </submittedName>
</protein>
<dbReference type="GO" id="GO:0006955">
    <property type="term" value="P:immune response"/>
    <property type="evidence" value="ECO:0000318"/>
    <property type="project" value="GO_Central"/>
</dbReference>
<dbReference type="SMART" id="SM00473">
    <property type="entry name" value="PAN_AP"/>
    <property type="match status" value="1"/>
</dbReference>
<dbReference type="Gene3D" id="1.10.510.10">
    <property type="entry name" value="Transferase(Phosphotransferase) domain 1"/>
    <property type="match status" value="2"/>
</dbReference>
<dbReference type="GO" id="GO:0005886">
    <property type="term" value="C:plasma membrane"/>
    <property type="evidence" value="ECO:0000318"/>
    <property type="project" value="GO_Central"/>
</dbReference>
<organism evidence="11 12">
    <name type="scientific">Ricinus communis</name>
    <name type="common">Castor bean</name>
    <dbReference type="NCBI Taxonomy" id="3988"/>
    <lineage>
        <taxon>Eukaryota</taxon>
        <taxon>Viridiplantae</taxon>
        <taxon>Streptophyta</taxon>
        <taxon>Embryophyta</taxon>
        <taxon>Tracheophyta</taxon>
        <taxon>Spermatophyta</taxon>
        <taxon>Magnoliopsida</taxon>
        <taxon>eudicotyledons</taxon>
        <taxon>Gunneridae</taxon>
        <taxon>Pentapetalae</taxon>
        <taxon>rosids</taxon>
        <taxon>fabids</taxon>
        <taxon>Malpighiales</taxon>
        <taxon>Euphorbiaceae</taxon>
        <taxon>Acalyphoideae</taxon>
        <taxon>Acalypheae</taxon>
        <taxon>Ricinus</taxon>
    </lineage>
</organism>
<evidence type="ECO:0000256" key="6">
    <source>
        <dbReference type="ARBA" id="ARBA00022840"/>
    </source>
</evidence>
<evidence type="ECO:0000256" key="1">
    <source>
        <dbReference type="ARBA" id="ARBA00022527"/>
    </source>
</evidence>
<evidence type="ECO:0000313" key="12">
    <source>
        <dbReference type="Proteomes" id="UP000008311"/>
    </source>
</evidence>
<evidence type="ECO:0000256" key="4">
    <source>
        <dbReference type="ARBA" id="ARBA00022741"/>
    </source>
</evidence>
<dbReference type="GO" id="GO:0005524">
    <property type="term" value="F:ATP binding"/>
    <property type="evidence" value="ECO:0007669"/>
    <property type="project" value="UniProtKB-KW"/>
</dbReference>
<evidence type="ECO:0000259" key="9">
    <source>
        <dbReference type="PROSITE" id="PS50011"/>
    </source>
</evidence>
<dbReference type="GO" id="GO:0048544">
    <property type="term" value="P:recognition of pollen"/>
    <property type="evidence" value="ECO:0007669"/>
    <property type="project" value="InterPro"/>
</dbReference>
<keyword evidence="7" id="KW-1015">Disulfide bond</keyword>
<dbReference type="AlphaFoldDB" id="B9SSB5"/>
<evidence type="ECO:0000259" key="10">
    <source>
        <dbReference type="PROSITE" id="PS50948"/>
    </source>
</evidence>
<dbReference type="PANTHER" id="PTHR27002">
    <property type="entry name" value="RECEPTOR-LIKE SERINE/THREONINE-PROTEIN KINASE SD1-8"/>
    <property type="match status" value="1"/>
</dbReference>
<dbReference type="Pfam" id="PF00954">
    <property type="entry name" value="S_locus_glycop"/>
    <property type="match status" value="1"/>
</dbReference>
<gene>
    <name evidence="11" type="ORF">RCOM_1228520</name>
</gene>
<evidence type="ECO:0000313" key="11">
    <source>
        <dbReference type="EMBL" id="EEF33508.1"/>
    </source>
</evidence>
<dbReference type="Gene3D" id="3.30.200.20">
    <property type="entry name" value="Phosphorylase Kinase, domain 1"/>
    <property type="match status" value="1"/>
</dbReference>
<keyword evidence="6" id="KW-0067">ATP-binding</keyword>
<dbReference type="GO" id="GO:0004674">
    <property type="term" value="F:protein serine/threonine kinase activity"/>
    <property type="evidence" value="ECO:0000318"/>
    <property type="project" value="GO_Central"/>
</dbReference>
<dbReference type="InterPro" id="IPR000719">
    <property type="entry name" value="Prot_kinase_dom"/>
</dbReference>
<evidence type="ECO:0000256" key="5">
    <source>
        <dbReference type="ARBA" id="ARBA00022777"/>
    </source>
</evidence>
<keyword evidence="4" id="KW-0547">Nucleotide-binding</keyword>
<evidence type="ECO:0000256" key="8">
    <source>
        <dbReference type="SAM" id="Phobius"/>
    </source>
</evidence>
<name>B9SSB5_RICCO</name>
<keyword evidence="12" id="KW-1185">Reference proteome</keyword>
<dbReference type="PROSITE" id="PS50948">
    <property type="entry name" value="PAN"/>
    <property type="match status" value="1"/>
</dbReference>
<keyword evidence="5" id="KW-0418">Kinase</keyword>
<evidence type="ECO:0000256" key="3">
    <source>
        <dbReference type="ARBA" id="ARBA00022729"/>
    </source>
</evidence>
<keyword evidence="8" id="KW-0812">Transmembrane</keyword>
<keyword evidence="1" id="KW-0723">Serine/threonine-protein kinase</keyword>
<dbReference type="InterPro" id="IPR011009">
    <property type="entry name" value="Kinase-like_dom_sf"/>
</dbReference>
<dbReference type="Pfam" id="PF07714">
    <property type="entry name" value="PK_Tyr_Ser-Thr"/>
    <property type="match status" value="3"/>
</dbReference>
<dbReference type="Gene3D" id="3.50.4.10">
    <property type="entry name" value="Hepatocyte Growth Factor"/>
    <property type="match status" value="1"/>
</dbReference>
<keyword evidence="2" id="KW-0808">Transferase</keyword>
<keyword evidence="3" id="KW-0732">Signal</keyword>
<dbReference type="PANTHER" id="PTHR27002:SF851">
    <property type="entry name" value="G-TYPE LECTIN S-RECEPTOR-LIKE SERINE_THREONINE-PROTEIN KINASE SD1-1"/>
    <property type="match status" value="1"/>
</dbReference>
<dbReference type="SMART" id="SM00220">
    <property type="entry name" value="S_TKc"/>
    <property type="match status" value="1"/>
</dbReference>
<dbReference type="InParanoid" id="B9SSB5"/>
<keyword evidence="8" id="KW-1133">Transmembrane helix</keyword>
<dbReference type="InterPro" id="IPR001245">
    <property type="entry name" value="Ser-Thr/Tyr_kinase_cat_dom"/>
</dbReference>
<feature type="domain" description="Apple" evidence="10">
    <location>
        <begin position="75"/>
        <end position="155"/>
    </location>
</feature>
<keyword evidence="8" id="KW-0472">Membrane</keyword>
<evidence type="ECO:0000256" key="2">
    <source>
        <dbReference type="ARBA" id="ARBA00022679"/>
    </source>
</evidence>
<reference evidence="12" key="1">
    <citation type="journal article" date="2010" name="Nat. Biotechnol.">
        <title>Draft genome sequence of the oilseed species Ricinus communis.</title>
        <authorList>
            <person name="Chan A.P."/>
            <person name="Crabtree J."/>
            <person name="Zhao Q."/>
            <person name="Lorenzi H."/>
            <person name="Orvis J."/>
            <person name="Puiu D."/>
            <person name="Melake-Berhan A."/>
            <person name="Jones K.M."/>
            <person name="Redman J."/>
            <person name="Chen G."/>
            <person name="Cahoon E.B."/>
            <person name="Gedil M."/>
            <person name="Stanke M."/>
            <person name="Haas B.J."/>
            <person name="Wortman J.R."/>
            <person name="Fraser-Liggett C.M."/>
            <person name="Ravel J."/>
            <person name="Rabinowicz P.D."/>
        </authorList>
    </citation>
    <scope>NUCLEOTIDE SEQUENCE [LARGE SCALE GENOMIC DNA]</scope>
    <source>
        <strain evidence="12">cv. Hale</strain>
    </source>
</reference>
<dbReference type="InterPro" id="IPR003609">
    <property type="entry name" value="Pan_app"/>
</dbReference>
<evidence type="ECO:0000256" key="7">
    <source>
        <dbReference type="ARBA" id="ARBA00023157"/>
    </source>
</evidence>
<dbReference type="SUPFAM" id="SSF56112">
    <property type="entry name" value="Protein kinase-like (PK-like)"/>
    <property type="match status" value="2"/>
</dbReference>
<dbReference type="GO" id="GO:0007165">
    <property type="term" value="P:signal transduction"/>
    <property type="evidence" value="ECO:0000318"/>
    <property type="project" value="GO_Central"/>
</dbReference>